<proteinExistence type="predicted"/>
<dbReference type="SUPFAM" id="SSF48452">
    <property type="entry name" value="TPR-like"/>
    <property type="match status" value="1"/>
</dbReference>
<protein>
    <recommendedName>
        <fullName evidence="4">Tetratricopeptide repeat protein</fullName>
    </recommendedName>
</protein>
<dbReference type="Proteomes" id="UP000825483">
    <property type="component" value="Unassembled WGS sequence"/>
</dbReference>
<dbReference type="GeneID" id="72466178"/>
<accession>A0A9R1CC29</accession>
<dbReference type="AlphaFoldDB" id="A0A9R1CC29"/>
<name>A0A9R1CC29_9BACT</name>
<keyword evidence="3" id="KW-1185">Reference proteome</keyword>
<sequence length="553" mass="63506">MALKEAEQLIDSLPDSALSILNSKEKDINHYSKKDRMAFLLLKAEAMNKSFTPMDTIKFMGDVLDYYKGHGNVTDLIKANYLMGCVYRDKGNSPLALKFFLDAVSINDSSYNRHNDELASRVYGQIGLLYHQQRIPQREIGAWKKCMHYSLLCRDTLSAIQALEYTSFAYSIMNQKDSALSIAERVYSEYRRIGETRYAASSLGTIIAHNIEIGNLDEAKKGIDEYITSSGLYNPRTGIAPGHEIFYSILGKYYEKKHQLDSADYYYRKLISSASDISSLESGYHGLLRVSSLLHNTDSVLKYASLFAETNDSANIKHSADEINRTEALYDYSESQKIAREKAKEADKLRLTVISLTFIIFIVLLLIYIYTRSQRNKRDKELREINTKYSDALIRYYRALKERESLELGLKKVKADKDEEISELKTLLSAFSDYSNKDSWDAEQSLMDHEIVRRIHKHAAQGAMLPINEWNDLIGLIEKILPDFYNFISRVDLSLTLQEKVICVLTRLHFIPTEIATLLNLTKQRISNLRRSLNKKIFNQEGSKTFTANIYRV</sequence>
<dbReference type="RefSeq" id="WP_223926894.1">
    <property type="nucleotide sequence ID" value="NZ_BPTU01000002.1"/>
</dbReference>
<evidence type="ECO:0000313" key="2">
    <source>
        <dbReference type="EMBL" id="GJG59780.1"/>
    </source>
</evidence>
<reference evidence="2" key="1">
    <citation type="journal article" date="2022" name="Int. J. Syst. Evol. Microbiol.">
        <title>Prevotella lacticifex sp. nov., isolated from the rumen of cows.</title>
        <authorList>
            <person name="Shinkai T."/>
            <person name="Ikeyama N."/>
            <person name="Kumagai M."/>
            <person name="Ohmori H."/>
            <person name="Sakamoto M."/>
            <person name="Ohkuma M."/>
            <person name="Mitsumori M."/>
        </authorList>
    </citation>
    <scope>NUCLEOTIDE SEQUENCE</scope>
    <source>
        <strain evidence="2">R5076</strain>
    </source>
</reference>
<evidence type="ECO:0000256" key="1">
    <source>
        <dbReference type="SAM" id="Phobius"/>
    </source>
</evidence>
<evidence type="ECO:0000313" key="3">
    <source>
        <dbReference type="Proteomes" id="UP000825483"/>
    </source>
</evidence>
<evidence type="ECO:0008006" key="4">
    <source>
        <dbReference type="Google" id="ProtNLM"/>
    </source>
</evidence>
<keyword evidence="1" id="KW-1133">Transmembrane helix</keyword>
<feature type="transmembrane region" description="Helical" evidence="1">
    <location>
        <begin position="349"/>
        <end position="370"/>
    </location>
</feature>
<dbReference type="EMBL" id="BPUB01000002">
    <property type="protein sequence ID" value="GJG59780.1"/>
    <property type="molecule type" value="Genomic_DNA"/>
</dbReference>
<comment type="caution">
    <text evidence="2">The sequence shown here is derived from an EMBL/GenBank/DDBJ whole genome shotgun (WGS) entry which is preliminary data.</text>
</comment>
<organism evidence="2 3">
    <name type="scientific">Prevotella lacticifex</name>
    <dbReference type="NCBI Taxonomy" id="2854755"/>
    <lineage>
        <taxon>Bacteria</taxon>
        <taxon>Pseudomonadati</taxon>
        <taxon>Bacteroidota</taxon>
        <taxon>Bacteroidia</taxon>
        <taxon>Bacteroidales</taxon>
        <taxon>Prevotellaceae</taxon>
        <taxon>Prevotella</taxon>
    </lineage>
</organism>
<gene>
    <name evidence="2" type="ORF">PRLR5076_26310</name>
</gene>
<keyword evidence="1" id="KW-0472">Membrane</keyword>
<dbReference type="Gene3D" id="1.25.40.10">
    <property type="entry name" value="Tetratricopeptide repeat domain"/>
    <property type="match status" value="1"/>
</dbReference>
<keyword evidence="1" id="KW-0812">Transmembrane</keyword>
<dbReference type="InterPro" id="IPR011990">
    <property type="entry name" value="TPR-like_helical_dom_sf"/>
</dbReference>